<feature type="compositionally biased region" description="Acidic residues" evidence="1">
    <location>
        <begin position="171"/>
        <end position="180"/>
    </location>
</feature>
<protein>
    <submittedName>
        <fullName evidence="2">Uncharacterized protein</fullName>
    </submittedName>
</protein>
<accession>A0ABV7PZJ2</accession>
<evidence type="ECO:0000313" key="2">
    <source>
        <dbReference type="EMBL" id="MFC3493012.1"/>
    </source>
</evidence>
<organism evidence="2 3">
    <name type="scientific">Glycomyces rhizosphaerae</name>
    <dbReference type="NCBI Taxonomy" id="2054422"/>
    <lineage>
        <taxon>Bacteria</taxon>
        <taxon>Bacillati</taxon>
        <taxon>Actinomycetota</taxon>
        <taxon>Actinomycetes</taxon>
        <taxon>Glycomycetales</taxon>
        <taxon>Glycomycetaceae</taxon>
        <taxon>Glycomyces</taxon>
    </lineage>
</organism>
<reference evidence="3" key="1">
    <citation type="journal article" date="2019" name="Int. J. Syst. Evol. Microbiol.">
        <title>The Global Catalogue of Microorganisms (GCM) 10K type strain sequencing project: providing services to taxonomists for standard genome sequencing and annotation.</title>
        <authorList>
            <consortium name="The Broad Institute Genomics Platform"/>
            <consortium name="The Broad Institute Genome Sequencing Center for Infectious Disease"/>
            <person name="Wu L."/>
            <person name="Ma J."/>
        </authorList>
    </citation>
    <scope>NUCLEOTIDE SEQUENCE [LARGE SCALE GENOMIC DNA]</scope>
    <source>
        <strain evidence="3">CGMCC 4.7396</strain>
    </source>
</reference>
<dbReference type="Proteomes" id="UP001595712">
    <property type="component" value="Unassembled WGS sequence"/>
</dbReference>
<proteinExistence type="predicted"/>
<comment type="caution">
    <text evidence="2">The sequence shown here is derived from an EMBL/GenBank/DDBJ whole genome shotgun (WGS) entry which is preliminary data.</text>
</comment>
<dbReference type="RefSeq" id="WP_387974642.1">
    <property type="nucleotide sequence ID" value="NZ_JBHRWO010000010.1"/>
</dbReference>
<name>A0ABV7PZJ2_9ACTN</name>
<feature type="region of interest" description="Disordered" evidence="1">
    <location>
        <begin position="161"/>
        <end position="205"/>
    </location>
</feature>
<gene>
    <name evidence="2" type="ORF">ACFO8M_11000</name>
</gene>
<dbReference type="EMBL" id="JBHRWO010000010">
    <property type="protein sequence ID" value="MFC3493012.1"/>
    <property type="molecule type" value="Genomic_DNA"/>
</dbReference>
<evidence type="ECO:0000313" key="3">
    <source>
        <dbReference type="Proteomes" id="UP001595712"/>
    </source>
</evidence>
<evidence type="ECO:0000256" key="1">
    <source>
        <dbReference type="SAM" id="MobiDB-lite"/>
    </source>
</evidence>
<keyword evidence="3" id="KW-1185">Reference proteome</keyword>
<sequence length="205" mass="22314">MQDPPPEREFGEAEAYPLLEQIVADTVTDLPDFPGVYRRGYARPQDCGETSGSQYDGWVAIEIWYGFTGDISATDLVKLEYTNLLRQAWTDAGYDVHRDTINPDTGRGSLEAVRPDGINLWWSVADGVSLTLQTGCVPATEGFEKPEYIPPAGGVLPENDLAVKGDNFENPPEDATDEAVDPFATAQPVSAPVPFDSPDSYDGLI</sequence>